<dbReference type="EMBL" id="BOPO01000004">
    <property type="protein sequence ID" value="GIL25177.1"/>
    <property type="molecule type" value="Genomic_DNA"/>
</dbReference>
<keyword evidence="2" id="KW-0812">Transmembrane</keyword>
<dbReference type="NCBIfam" id="NF038083">
    <property type="entry name" value="CU044_5270_fam"/>
    <property type="match status" value="1"/>
</dbReference>
<dbReference type="RefSeq" id="WP_207122812.1">
    <property type="nucleotide sequence ID" value="NZ_BOPO01000004.1"/>
</dbReference>
<sequence length="390" mass="42141">MTDRTEPMRALWTDDELDRALDALHADETGQLATARATMDDALAHQGVPMLTASRDRDTAAPRPPRRRRRLYASIAAGVAAVAAAAVAFTGPFGQPQHQPPRHQRAAVPDRTTVATVPGGSTMRAAAARTLRFGDPKVGPGQYLYVKDVAQSLAVYGGDSGPLGLRITGQTEKWVPYDQSGTWVQHYEQVGKPKWVIGTRAQIAKRGAKLERELTGSHPPSWAEAICGDFYHAMNGGTPRCVDGNEVRKQPNTQLLKQVPRDPKAYLRWAAGGATAHPDDVEREAMQTSSMLLSSGVIPAALRATIYRALATLPDLKVTERVANFNGKRGTALGLDSVDRRQELIIDPDTGQYLGARSSALAGNDVLPSGTVDYFDALTVAVVDRPRQRP</sequence>
<keyword evidence="4" id="KW-1185">Reference proteome</keyword>
<protein>
    <recommendedName>
        <fullName evidence="5">CU044_5270 family protein</fullName>
    </recommendedName>
</protein>
<organism evidence="3 4">
    <name type="scientific">Actinocatenispora comari</name>
    <dbReference type="NCBI Taxonomy" id="2807577"/>
    <lineage>
        <taxon>Bacteria</taxon>
        <taxon>Bacillati</taxon>
        <taxon>Actinomycetota</taxon>
        <taxon>Actinomycetes</taxon>
        <taxon>Micromonosporales</taxon>
        <taxon>Micromonosporaceae</taxon>
        <taxon>Actinocatenispora</taxon>
    </lineage>
</organism>
<reference evidence="4" key="1">
    <citation type="journal article" date="2021" name="Int. J. Syst. Evol. Microbiol.">
        <title>Actinocatenispora comari sp. nov., an endophytic actinomycete isolated from aerial parts of Comarum salesowianum.</title>
        <authorList>
            <person name="Oyunbileg N."/>
            <person name="Iizaka Y."/>
            <person name="Hamada M."/>
            <person name="Davaapurev B.O."/>
            <person name="Fukumoto A."/>
            <person name="Tsetseg B."/>
            <person name="Kato F."/>
            <person name="Tamura T."/>
            <person name="Batkhuu J."/>
            <person name="Anzai Y."/>
        </authorList>
    </citation>
    <scope>NUCLEOTIDE SEQUENCE [LARGE SCALE GENOMIC DNA]</scope>
    <source>
        <strain evidence="4">NUM-2625</strain>
    </source>
</reference>
<proteinExistence type="predicted"/>
<feature type="transmembrane region" description="Helical" evidence="2">
    <location>
        <begin position="71"/>
        <end position="94"/>
    </location>
</feature>
<gene>
    <name evidence="3" type="ORF">NUM_04320</name>
</gene>
<dbReference type="InterPro" id="IPR047789">
    <property type="entry name" value="CU044_5270-like"/>
</dbReference>
<comment type="caution">
    <text evidence="3">The sequence shown here is derived from an EMBL/GenBank/DDBJ whole genome shotgun (WGS) entry which is preliminary data.</text>
</comment>
<accession>A0A8J4EHM7</accession>
<evidence type="ECO:0000313" key="3">
    <source>
        <dbReference type="EMBL" id="GIL25177.1"/>
    </source>
</evidence>
<dbReference type="AlphaFoldDB" id="A0A8J4EHM7"/>
<name>A0A8J4EHM7_9ACTN</name>
<evidence type="ECO:0000313" key="4">
    <source>
        <dbReference type="Proteomes" id="UP000614996"/>
    </source>
</evidence>
<dbReference type="Proteomes" id="UP000614996">
    <property type="component" value="Unassembled WGS sequence"/>
</dbReference>
<feature type="region of interest" description="Disordered" evidence="1">
    <location>
        <begin position="93"/>
        <end position="117"/>
    </location>
</feature>
<evidence type="ECO:0000256" key="2">
    <source>
        <dbReference type="SAM" id="Phobius"/>
    </source>
</evidence>
<evidence type="ECO:0000256" key="1">
    <source>
        <dbReference type="SAM" id="MobiDB-lite"/>
    </source>
</evidence>
<keyword evidence="2" id="KW-0472">Membrane</keyword>
<evidence type="ECO:0008006" key="5">
    <source>
        <dbReference type="Google" id="ProtNLM"/>
    </source>
</evidence>
<feature type="region of interest" description="Disordered" evidence="1">
    <location>
        <begin position="47"/>
        <end position="67"/>
    </location>
</feature>
<keyword evidence="2" id="KW-1133">Transmembrane helix</keyword>